<dbReference type="AlphaFoldDB" id="A0A3N1CXS5"/>
<feature type="compositionally biased region" description="Basic and acidic residues" evidence="1">
    <location>
        <begin position="1"/>
        <end position="10"/>
    </location>
</feature>
<feature type="region of interest" description="Disordered" evidence="1">
    <location>
        <begin position="44"/>
        <end position="70"/>
    </location>
</feature>
<reference evidence="2 3" key="1">
    <citation type="submission" date="2018-11" db="EMBL/GenBank/DDBJ databases">
        <title>Sequencing the genomes of 1000 actinobacteria strains.</title>
        <authorList>
            <person name="Klenk H.-P."/>
        </authorList>
    </citation>
    <scope>NUCLEOTIDE SEQUENCE [LARGE SCALE GENOMIC DNA]</scope>
    <source>
        <strain evidence="2 3">DSM 44254</strain>
    </source>
</reference>
<evidence type="ECO:0000313" key="3">
    <source>
        <dbReference type="Proteomes" id="UP000272400"/>
    </source>
</evidence>
<sequence>MTCDRAHADRAVPPVAQRNARRSCTARDTDEIPVRAPVPLLHGRLGDGEIVPAQDLEERAADGDVGSHDA</sequence>
<keyword evidence="3" id="KW-1185">Reference proteome</keyword>
<accession>A0A3N1CXS5</accession>
<evidence type="ECO:0000313" key="2">
    <source>
        <dbReference type="EMBL" id="ROO86084.1"/>
    </source>
</evidence>
<proteinExistence type="predicted"/>
<feature type="compositionally biased region" description="Basic and acidic residues" evidence="1">
    <location>
        <begin position="56"/>
        <end position="70"/>
    </location>
</feature>
<organism evidence="2 3">
    <name type="scientific">Actinocorallia herbida</name>
    <dbReference type="NCBI Taxonomy" id="58109"/>
    <lineage>
        <taxon>Bacteria</taxon>
        <taxon>Bacillati</taxon>
        <taxon>Actinomycetota</taxon>
        <taxon>Actinomycetes</taxon>
        <taxon>Streptosporangiales</taxon>
        <taxon>Thermomonosporaceae</taxon>
        <taxon>Actinocorallia</taxon>
    </lineage>
</organism>
<dbReference type="RefSeq" id="WP_123665518.1">
    <property type="nucleotide sequence ID" value="NZ_RJKE01000001.1"/>
</dbReference>
<feature type="region of interest" description="Disordered" evidence="1">
    <location>
        <begin position="1"/>
        <end position="26"/>
    </location>
</feature>
<protein>
    <submittedName>
        <fullName evidence="2">Uncharacterized protein</fullName>
    </submittedName>
</protein>
<dbReference type="EMBL" id="RJKE01000001">
    <property type="protein sequence ID" value="ROO86084.1"/>
    <property type="molecule type" value="Genomic_DNA"/>
</dbReference>
<dbReference type="Proteomes" id="UP000272400">
    <property type="component" value="Unassembled WGS sequence"/>
</dbReference>
<name>A0A3N1CXS5_9ACTN</name>
<gene>
    <name evidence="2" type="ORF">EDD29_3645</name>
</gene>
<evidence type="ECO:0000256" key="1">
    <source>
        <dbReference type="SAM" id="MobiDB-lite"/>
    </source>
</evidence>
<comment type="caution">
    <text evidence="2">The sequence shown here is derived from an EMBL/GenBank/DDBJ whole genome shotgun (WGS) entry which is preliminary data.</text>
</comment>